<name>A0ABS2H4B5_9BACL</name>
<proteinExistence type="predicted"/>
<organism evidence="1 2">
    <name type="scientific">Paenibacillus rhizolycopersici</name>
    <dbReference type="NCBI Taxonomy" id="2780073"/>
    <lineage>
        <taxon>Bacteria</taxon>
        <taxon>Bacillati</taxon>
        <taxon>Bacillota</taxon>
        <taxon>Bacilli</taxon>
        <taxon>Bacillales</taxon>
        <taxon>Paenibacillaceae</taxon>
        <taxon>Paenibacillus</taxon>
    </lineage>
</organism>
<reference evidence="1 2" key="1">
    <citation type="submission" date="2021-01" db="EMBL/GenBank/DDBJ databases">
        <title>Paenibacillus sp.nov. isolated from the rhizosphere soil of tomato plant.</title>
        <authorList>
            <person name="Thin K.K."/>
            <person name="Zhang X."/>
            <person name="He S."/>
        </authorList>
    </citation>
    <scope>NUCLEOTIDE SEQUENCE [LARGE SCALE GENOMIC DNA]</scope>
    <source>
        <strain evidence="1 2">DXFW5</strain>
    </source>
</reference>
<evidence type="ECO:0000313" key="2">
    <source>
        <dbReference type="Proteomes" id="UP001516620"/>
    </source>
</evidence>
<gene>
    <name evidence="1" type="ORF">IM700_001450</name>
</gene>
<sequence length="313" mass="36829">MNWLTRFEQDLGIAFDDAEHLLSELPEEFRNQAINYLERFRILNKAGSTNYICYLLAYWLQEASNSKLEDCRRLTVAMIFVMMYYHLIDEVMDDPEVSDKRKLPLANLLQFEFWKIYSSYYPAASPFWHSYRKYTAEWAEAVALENQNDFFQEDPVRIAHKASPVKLTVAGLLILNGQEARLPAFEKAVDVVLVTLQMLDDWEDWEKDLREDSYNALISEVQRELQIPRDRRPNQEEIKHALFVRDILFSYAERTDHNAAVLDQTAPTLTHLIDFHEYLRQSLKQGAQSLREERELLAQGGLLYWLSKNQTHA</sequence>
<accession>A0ABS2H4B5</accession>
<keyword evidence="2" id="KW-1185">Reference proteome</keyword>
<evidence type="ECO:0000313" key="1">
    <source>
        <dbReference type="EMBL" id="MBM6994324.1"/>
    </source>
</evidence>
<dbReference type="EMBL" id="JADCNN020000001">
    <property type="protein sequence ID" value="MBM6994324.1"/>
    <property type="molecule type" value="Genomic_DNA"/>
</dbReference>
<protein>
    <submittedName>
        <fullName evidence="1">Uncharacterized protein</fullName>
    </submittedName>
</protein>
<comment type="caution">
    <text evidence="1">The sequence shown here is derived from an EMBL/GenBank/DDBJ whole genome shotgun (WGS) entry which is preliminary data.</text>
</comment>
<dbReference type="Proteomes" id="UP001516620">
    <property type="component" value="Unassembled WGS sequence"/>
</dbReference>
<dbReference type="RefSeq" id="WP_193415575.1">
    <property type="nucleotide sequence ID" value="NZ_JADCNN020000001.1"/>
</dbReference>